<gene>
    <name evidence="2" type="ORF">PMAYCL1PPCAC_30494</name>
</gene>
<feature type="transmembrane region" description="Helical" evidence="1">
    <location>
        <begin position="322"/>
        <end position="349"/>
    </location>
</feature>
<keyword evidence="1" id="KW-0472">Membrane</keyword>
<keyword evidence="1" id="KW-0812">Transmembrane</keyword>
<dbReference type="EMBL" id="BTRK01000006">
    <property type="protein sequence ID" value="GMR60299.1"/>
    <property type="molecule type" value="Genomic_DNA"/>
</dbReference>
<keyword evidence="3" id="KW-1185">Reference proteome</keyword>
<feature type="transmembrane region" description="Helical" evidence="1">
    <location>
        <begin position="255"/>
        <end position="275"/>
    </location>
</feature>
<accession>A0AAN5ID79</accession>
<dbReference type="Proteomes" id="UP001328107">
    <property type="component" value="Unassembled WGS sequence"/>
</dbReference>
<evidence type="ECO:0000256" key="1">
    <source>
        <dbReference type="SAM" id="Phobius"/>
    </source>
</evidence>
<feature type="transmembrane region" description="Helical" evidence="1">
    <location>
        <begin position="152"/>
        <end position="173"/>
    </location>
</feature>
<organism evidence="2 3">
    <name type="scientific">Pristionchus mayeri</name>
    <dbReference type="NCBI Taxonomy" id="1317129"/>
    <lineage>
        <taxon>Eukaryota</taxon>
        <taxon>Metazoa</taxon>
        <taxon>Ecdysozoa</taxon>
        <taxon>Nematoda</taxon>
        <taxon>Chromadorea</taxon>
        <taxon>Rhabditida</taxon>
        <taxon>Rhabditina</taxon>
        <taxon>Diplogasteromorpha</taxon>
        <taxon>Diplogasteroidea</taxon>
        <taxon>Neodiplogasteridae</taxon>
        <taxon>Pristionchus</taxon>
    </lineage>
</organism>
<evidence type="ECO:0000313" key="3">
    <source>
        <dbReference type="Proteomes" id="UP001328107"/>
    </source>
</evidence>
<name>A0AAN5ID79_9BILA</name>
<keyword evidence="1" id="KW-1133">Transmembrane helix</keyword>
<proteinExistence type="predicted"/>
<reference evidence="3" key="1">
    <citation type="submission" date="2022-10" db="EMBL/GenBank/DDBJ databases">
        <title>Genome assembly of Pristionchus species.</title>
        <authorList>
            <person name="Yoshida K."/>
            <person name="Sommer R.J."/>
        </authorList>
    </citation>
    <scope>NUCLEOTIDE SEQUENCE [LARGE SCALE GENOMIC DNA]</scope>
    <source>
        <strain evidence="3">RS5460</strain>
    </source>
</reference>
<comment type="caution">
    <text evidence="2">The sequence shown here is derived from an EMBL/GenBank/DDBJ whole genome shotgun (WGS) entry which is preliminary data.</text>
</comment>
<dbReference type="AlphaFoldDB" id="A0AAN5ID79"/>
<feature type="transmembrane region" description="Helical" evidence="1">
    <location>
        <begin position="287"/>
        <end position="310"/>
    </location>
</feature>
<evidence type="ECO:0000313" key="2">
    <source>
        <dbReference type="EMBL" id="GMR60299.1"/>
    </source>
</evidence>
<sequence length="403" mass="45147">MDASKVVRRKISLFAIMSRREVDKIFNLVSDEVNARRSTTSSSSRPSYIRSPPIDDHIEAFPPPSPPLGPIPYSLDPAILAHAAGRYDPWLSYASASSDYLIRKYHLQPFCTVDSARSIGMNAYDTGAERTPLETQDSSCCFPAKTTGLASLCVQLTALVIAVLITIFFFYQIGGLDEIGITNNSSTLLIEDGAVDALPNAADTTFRLLRNLEEDYDNDTSYHHYDFHAPFRNTTLTVPGIFESDAYELVRLSTFIFLILAFVWMLSLVLLLLSIKFETLELVVANCFVALASSLYLVLHAIFVILLAVYKFPPPLALRPALIIYGSAGIQLICTLLTMFAMFLIFGWYKYIVYVNSGERCLIISCFRRCCCPKKKREPMSEYAMPEVTAARDVPMDRDFSNF</sequence>
<protein>
    <submittedName>
        <fullName evidence="2">Uncharacterized protein</fullName>
    </submittedName>
</protein>